<dbReference type="RefSeq" id="WP_194707870.1">
    <property type="nucleotide sequence ID" value="NZ_JADKPN010000010.1"/>
</dbReference>
<dbReference type="SUPFAM" id="SSF56529">
    <property type="entry name" value="FAH"/>
    <property type="match status" value="1"/>
</dbReference>
<comment type="caution">
    <text evidence="2">The sequence shown here is derived from an EMBL/GenBank/DDBJ whole genome shotgun (WGS) entry which is preliminary data.</text>
</comment>
<evidence type="ECO:0000313" key="3">
    <source>
        <dbReference type="Proteomes" id="UP000640489"/>
    </source>
</evidence>
<dbReference type="Gene3D" id="3.90.850.10">
    <property type="entry name" value="Fumarylacetoacetase-like, C-terminal domain"/>
    <property type="match status" value="1"/>
</dbReference>
<feature type="domain" description="Fumarylacetoacetase-like C-terminal" evidence="1">
    <location>
        <begin position="68"/>
        <end position="286"/>
    </location>
</feature>
<dbReference type="AlphaFoldDB" id="A0A930VDV1"/>
<dbReference type="EMBL" id="JADKPN010000010">
    <property type="protein sequence ID" value="MBF4764688.1"/>
    <property type="molecule type" value="Genomic_DNA"/>
</dbReference>
<keyword evidence="3" id="KW-1185">Reference proteome</keyword>
<dbReference type="Proteomes" id="UP000640489">
    <property type="component" value="Unassembled WGS sequence"/>
</dbReference>
<keyword evidence="2" id="KW-0378">Hydrolase</keyword>
<dbReference type="PANTHER" id="PTHR43211:SF1">
    <property type="entry name" value="BLL6422 PROTEIN"/>
    <property type="match status" value="1"/>
</dbReference>
<evidence type="ECO:0000313" key="2">
    <source>
        <dbReference type="EMBL" id="MBF4764688.1"/>
    </source>
</evidence>
<sequence>MRLGTLKGQGGAVLTDDGAYLLPDGLTVGDLLAQGLERTLEHGSTAARGSPLPYGPESLELPYFPTSVRDFVTFESHVEGVRRSIEGSPGVPEAWYDAPTFYFTNPHALYGPGQPIPKPERCHALDYEMEVGAVVGPDLEIVGYTIVNDWSARDIQAREMQVGLGPAKGKDFATSIGPWVVTADELAPYLTDDGFLDLDCQAFVNGERLGHDRLSHMRWTFAEMVAYAVRDSVVKPGDLLASGTTGGGGCLAELWGRNGERTPPPLEIGDVVRLEVEGIGTLEAAIA</sequence>
<dbReference type="PANTHER" id="PTHR43211">
    <property type="entry name" value="FUMARYLACETOACETATE HYDROLASE"/>
    <property type="match status" value="1"/>
</dbReference>
<dbReference type="Pfam" id="PF01557">
    <property type="entry name" value="FAA_hydrolase"/>
    <property type="match status" value="1"/>
</dbReference>
<protein>
    <submittedName>
        <fullName evidence="2">Fumarylacetoacetate hydrolase family protein</fullName>
    </submittedName>
</protein>
<evidence type="ECO:0000259" key="1">
    <source>
        <dbReference type="Pfam" id="PF01557"/>
    </source>
</evidence>
<name>A0A930VDV1_9ACTN</name>
<gene>
    <name evidence="2" type="ORF">ISU07_16270</name>
</gene>
<dbReference type="InterPro" id="IPR036663">
    <property type="entry name" value="Fumarylacetoacetase_C_sf"/>
</dbReference>
<dbReference type="InterPro" id="IPR011234">
    <property type="entry name" value="Fumarylacetoacetase-like_C"/>
</dbReference>
<reference evidence="2" key="1">
    <citation type="submission" date="2020-11" db="EMBL/GenBank/DDBJ databases">
        <title>Nocardioides sp. nov., isolated from Soil of Cynanchum wilfordii Hemsley rhizosphere.</title>
        <authorList>
            <person name="Lee J.-S."/>
            <person name="Suh M.K."/>
            <person name="Kim J.-S."/>
        </authorList>
    </citation>
    <scope>NUCLEOTIDE SEQUENCE</scope>
    <source>
        <strain evidence="2">KCTC 19275</strain>
    </source>
</reference>
<organism evidence="2 3">
    <name type="scientific">Nocardioides islandensis</name>
    <dbReference type="NCBI Taxonomy" id="433663"/>
    <lineage>
        <taxon>Bacteria</taxon>
        <taxon>Bacillati</taxon>
        <taxon>Actinomycetota</taxon>
        <taxon>Actinomycetes</taxon>
        <taxon>Propionibacteriales</taxon>
        <taxon>Nocardioidaceae</taxon>
        <taxon>Nocardioides</taxon>
    </lineage>
</organism>
<proteinExistence type="predicted"/>
<dbReference type="GO" id="GO:0016787">
    <property type="term" value="F:hydrolase activity"/>
    <property type="evidence" value="ECO:0007669"/>
    <property type="project" value="UniProtKB-KW"/>
</dbReference>
<accession>A0A930VDV1</accession>